<sequence length="332" mass="38833">MVTIDIHTHFFAEELMKKLDRSLIDSFGEEATIRRFYESEDLGLSMERAEERIELMDKWGLEKAVLSFPSPRSFIEDKYLKDPEFSVEFSRAVNDYLKKARDSYEDRIFAFASIPKLDNKKAIEELERAVKSLSLQGVEIDSNIFGNHLASKKYRPFFTRADELGVPIYIHPTSPLGSTRMDRFYTDSMIGFPFETTLTATYMIFSGFLEKYNNLNIILSHVGGALPFLKRRLEFLYHKKDPEFKRNLISNLRKEPVEYLEDFWFDTAMSFPRAIQMTLDEIGNRLIFGSDYPFGPKKAVEDTMKQIRELEISKKEVRKIRELNAKKILLNC</sequence>
<dbReference type="EMBL" id="LHXS01000072">
    <property type="protein sequence ID" value="KXA96318.1"/>
    <property type="molecule type" value="Genomic_DNA"/>
</dbReference>
<dbReference type="PANTHER" id="PTHR21240">
    <property type="entry name" value="2-AMINO-3-CARBOXYLMUCONATE-6-SEMIALDEHYDE DECARBOXYLASE"/>
    <property type="match status" value="1"/>
</dbReference>
<dbReference type="InterPro" id="IPR032466">
    <property type="entry name" value="Metal_Hydrolase"/>
</dbReference>
<evidence type="ECO:0000313" key="4">
    <source>
        <dbReference type="Proteomes" id="UP000070414"/>
    </source>
</evidence>
<evidence type="ECO:0000256" key="1">
    <source>
        <dbReference type="ARBA" id="ARBA00023239"/>
    </source>
</evidence>
<dbReference type="Pfam" id="PF04909">
    <property type="entry name" value="Amidohydro_2"/>
    <property type="match status" value="1"/>
</dbReference>
<dbReference type="Proteomes" id="UP000070414">
    <property type="component" value="Unassembled WGS sequence"/>
</dbReference>
<proteinExistence type="predicted"/>
<keyword evidence="4" id="KW-1185">Reference proteome</keyword>
<dbReference type="GO" id="GO:0016787">
    <property type="term" value="F:hydrolase activity"/>
    <property type="evidence" value="ECO:0007669"/>
    <property type="project" value="InterPro"/>
</dbReference>
<name>A0A133UQ24_9EURY</name>
<reference evidence="3 4" key="1">
    <citation type="journal article" date="2016" name="Sci. Rep.">
        <title>Metabolic traits of an uncultured archaeal lineage -MSBL1- from brine pools of the Red Sea.</title>
        <authorList>
            <person name="Mwirichia R."/>
            <person name="Alam I."/>
            <person name="Rashid M."/>
            <person name="Vinu M."/>
            <person name="Ba-Alawi W."/>
            <person name="Anthony Kamau A."/>
            <person name="Kamanda Ngugi D."/>
            <person name="Goker M."/>
            <person name="Klenk H.P."/>
            <person name="Bajic V."/>
            <person name="Stingl U."/>
        </authorList>
    </citation>
    <scope>NUCLEOTIDE SEQUENCE [LARGE SCALE GENOMIC DNA]</scope>
    <source>
        <strain evidence="3">SCGC-AAA259I14</strain>
    </source>
</reference>
<dbReference type="GO" id="GO:0016831">
    <property type="term" value="F:carboxy-lyase activity"/>
    <property type="evidence" value="ECO:0007669"/>
    <property type="project" value="InterPro"/>
</dbReference>
<evidence type="ECO:0000313" key="3">
    <source>
        <dbReference type="EMBL" id="KXA96318.1"/>
    </source>
</evidence>
<dbReference type="GO" id="GO:0019748">
    <property type="term" value="P:secondary metabolic process"/>
    <property type="evidence" value="ECO:0007669"/>
    <property type="project" value="TreeGrafter"/>
</dbReference>
<evidence type="ECO:0000259" key="2">
    <source>
        <dbReference type="Pfam" id="PF04909"/>
    </source>
</evidence>
<dbReference type="GO" id="GO:0005737">
    <property type="term" value="C:cytoplasm"/>
    <property type="evidence" value="ECO:0007669"/>
    <property type="project" value="TreeGrafter"/>
</dbReference>
<dbReference type="InterPro" id="IPR032465">
    <property type="entry name" value="ACMSD"/>
</dbReference>
<dbReference type="InterPro" id="IPR006680">
    <property type="entry name" value="Amidohydro-rel"/>
</dbReference>
<keyword evidence="1" id="KW-0456">Lyase</keyword>
<dbReference type="Gene3D" id="3.20.20.140">
    <property type="entry name" value="Metal-dependent hydrolases"/>
    <property type="match status" value="1"/>
</dbReference>
<feature type="domain" description="Amidohydrolase-related" evidence="2">
    <location>
        <begin position="4"/>
        <end position="329"/>
    </location>
</feature>
<dbReference type="PANTHER" id="PTHR21240:SF28">
    <property type="entry name" value="ISO-OROTATE DECARBOXYLASE (EUROFUNG)"/>
    <property type="match status" value="1"/>
</dbReference>
<dbReference type="AlphaFoldDB" id="A0A133UQ24"/>
<dbReference type="SUPFAM" id="SSF51556">
    <property type="entry name" value="Metallo-dependent hydrolases"/>
    <property type="match status" value="1"/>
</dbReference>
<comment type="caution">
    <text evidence="3">The sequence shown here is derived from an EMBL/GenBank/DDBJ whole genome shotgun (WGS) entry which is preliminary data.</text>
</comment>
<accession>A0A133UQ24</accession>
<gene>
    <name evidence="3" type="ORF">AKJ38_03485</name>
</gene>
<organism evidence="3 4">
    <name type="scientific">candidate division MSBL1 archaeon SCGC-AAA259I14</name>
    <dbReference type="NCBI Taxonomy" id="1698268"/>
    <lineage>
        <taxon>Archaea</taxon>
        <taxon>Methanobacteriati</taxon>
        <taxon>Methanobacteriota</taxon>
        <taxon>candidate division MSBL1</taxon>
    </lineage>
</organism>
<protein>
    <recommendedName>
        <fullName evidence="2">Amidohydrolase-related domain-containing protein</fullName>
    </recommendedName>
</protein>